<dbReference type="EMBL" id="OU503054">
    <property type="protein sequence ID" value="CAI9782890.1"/>
    <property type="molecule type" value="Genomic_DNA"/>
</dbReference>
<evidence type="ECO:0000256" key="7">
    <source>
        <dbReference type="ARBA" id="ARBA00022679"/>
    </source>
</evidence>
<evidence type="ECO:0000256" key="2">
    <source>
        <dbReference type="ARBA" id="ARBA00004496"/>
    </source>
</evidence>
<comment type="catalytic activity">
    <reaction evidence="1">
        <text>Transfers a segment of a (1-&gt;4)-alpha-D-glucan to a new position in an acceptor, which may be glucose or a (1-&gt;4)-alpha-D-glucan.</text>
        <dbReference type="EC" id="2.4.1.25"/>
    </reaction>
</comment>
<dbReference type="AlphaFoldDB" id="A0AAD2ECM2"/>
<dbReference type="InterPro" id="IPR017853">
    <property type="entry name" value="GH"/>
</dbReference>
<evidence type="ECO:0000256" key="8">
    <source>
        <dbReference type="ARBA" id="ARBA00023277"/>
    </source>
</evidence>
<evidence type="ECO:0000256" key="4">
    <source>
        <dbReference type="ARBA" id="ARBA00012560"/>
    </source>
</evidence>
<keyword evidence="6" id="KW-0328">Glycosyltransferase</keyword>
<dbReference type="GO" id="GO:0004134">
    <property type="term" value="F:4-alpha-glucanotransferase activity"/>
    <property type="evidence" value="ECO:0007669"/>
    <property type="project" value="UniProtKB-EC"/>
</dbReference>
<dbReference type="Pfam" id="PF02446">
    <property type="entry name" value="Glyco_hydro_77"/>
    <property type="match status" value="1"/>
</dbReference>
<keyword evidence="8" id="KW-0119">Carbohydrate metabolism</keyword>
<dbReference type="PANTHER" id="PTHR32518">
    <property type="match status" value="1"/>
</dbReference>
<dbReference type="EC" id="2.4.1.25" evidence="4"/>
<evidence type="ECO:0000256" key="5">
    <source>
        <dbReference type="ARBA" id="ARBA00022490"/>
    </source>
</evidence>
<comment type="subcellular location">
    <subcellularLocation>
        <location evidence="2">Cytoplasm</location>
    </subcellularLocation>
</comment>
<evidence type="ECO:0000313" key="11">
    <source>
        <dbReference type="EMBL" id="CAI9782890.1"/>
    </source>
</evidence>
<dbReference type="Proteomes" id="UP000834106">
    <property type="component" value="Chromosome 19"/>
</dbReference>
<accession>A0AAD2ECM2</accession>
<protein>
    <recommendedName>
        <fullName evidence="4">4-alpha-glucanotransferase</fullName>
        <ecNumber evidence="4">2.4.1.25</ecNumber>
    </recommendedName>
    <alternativeName>
        <fullName evidence="9">Amylomaltase</fullName>
    </alternativeName>
    <alternativeName>
        <fullName evidence="10">Disproportionating enzyme</fullName>
    </alternativeName>
</protein>
<name>A0AAD2ECM2_9LAMI</name>
<dbReference type="GO" id="GO:0005737">
    <property type="term" value="C:cytoplasm"/>
    <property type="evidence" value="ECO:0007669"/>
    <property type="project" value="UniProtKB-SubCell"/>
</dbReference>
<evidence type="ECO:0000256" key="1">
    <source>
        <dbReference type="ARBA" id="ARBA00000439"/>
    </source>
</evidence>
<keyword evidence="5" id="KW-0963">Cytoplasm</keyword>
<organism evidence="11 12">
    <name type="scientific">Fraxinus pennsylvanica</name>
    <dbReference type="NCBI Taxonomy" id="56036"/>
    <lineage>
        <taxon>Eukaryota</taxon>
        <taxon>Viridiplantae</taxon>
        <taxon>Streptophyta</taxon>
        <taxon>Embryophyta</taxon>
        <taxon>Tracheophyta</taxon>
        <taxon>Spermatophyta</taxon>
        <taxon>Magnoliopsida</taxon>
        <taxon>eudicotyledons</taxon>
        <taxon>Gunneridae</taxon>
        <taxon>Pentapetalae</taxon>
        <taxon>asterids</taxon>
        <taxon>lamiids</taxon>
        <taxon>Lamiales</taxon>
        <taxon>Oleaceae</taxon>
        <taxon>Oleeae</taxon>
        <taxon>Fraxinus</taxon>
    </lineage>
</organism>
<comment type="similarity">
    <text evidence="3">Belongs to the disproportionating enzyme family.</text>
</comment>
<gene>
    <name evidence="11" type="ORF">FPE_LOCUS30320</name>
</gene>
<evidence type="ECO:0000256" key="9">
    <source>
        <dbReference type="ARBA" id="ARBA00031423"/>
    </source>
</evidence>
<keyword evidence="7" id="KW-0808">Transferase</keyword>
<evidence type="ECO:0000256" key="3">
    <source>
        <dbReference type="ARBA" id="ARBA00005684"/>
    </source>
</evidence>
<dbReference type="PANTHER" id="PTHR32518:SF3">
    <property type="entry name" value="4-ALPHA-GLUCANOTRANSFERASE"/>
    <property type="match status" value="1"/>
</dbReference>
<dbReference type="SUPFAM" id="SSF51445">
    <property type="entry name" value="(Trans)glycosidases"/>
    <property type="match status" value="1"/>
</dbReference>
<dbReference type="InterPro" id="IPR003385">
    <property type="entry name" value="Glyco_hydro_77"/>
</dbReference>
<evidence type="ECO:0000256" key="6">
    <source>
        <dbReference type="ARBA" id="ARBA00022676"/>
    </source>
</evidence>
<proteinExistence type="inferred from homology"/>
<keyword evidence="12" id="KW-1185">Reference proteome</keyword>
<evidence type="ECO:0000313" key="12">
    <source>
        <dbReference type="Proteomes" id="UP000834106"/>
    </source>
</evidence>
<evidence type="ECO:0000256" key="10">
    <source>
        <dbReference type="ARBA" id="ARBA00031501"/>
    </source>
</evidence>
<reference evidence="11" key="1">
    <citation type="submission" date="2023-05" db="EMBL/GenBank/DDBJ databases">
        <authorList>
            <person name="Huff M."/>
        </authorList>
    </citation>
    <scope>NUCLEOTIDE SEQUENCE</scope>
</reference>
<sequence>MGTDILPPDQCIPEIVYFILQQHFESPSTWAIFPLQDLVALKEEYTTRPAAEETINDPTNPKHYWRYPSLLLRGTCDCGVPAEGQVLITEIKDLVRGSGRSYPSLDEVELHSTKERTDLEKQPIVNAKQKVLNTN</sequence>
<dbReference type="Gene3D" id="3.20.20.80">
    <property type="entry name" value="Glycosidases"/>
    <property type="match status" value="1"/>
</dbReference>
<dbReference type="GO" id="GO:0005975">
    <property type="term" value="P:carbohydrate metabolic process"/>
    <property type="evidence" value="ECO:0007669"/>
    <property type="project" value="InterPro"/>
</dbReference>